<dbReference type="PANTHER" id="PTHR23023">
    <property type="entry name" value="DIMETHYLANILINE MONOOXYGENASE"/>
    <property type="match status" value="1"/>
</dbReference>
<evidence type="ECO:0000256" key="5">
    <source>
        <dbReference type="RuleBase" id="RU361177"/>
    </source>
</evidence>
<evidence type="ECO:0000256" key="3">
    <source>
        <dbReference type="ARBA" id="ARBA00022827"/>
    </source>
</evidence>
<evidence type="ECO:0000313" key="7">
    <source>
        <dbReference type="Proteomes" id="UP001604277"/>
    </source>
</evidence>
<evidence type="ECO:0000313" key="6">
    <source>
        <dbReference type="EMBL" id="KAL2489642.1"/>
    </source>
</evidence>
<dbReference type="EC" id="1.-.-.-" evidence="5"/>
<evidence type="ECO:0000256" key="1">
    <source>
        <dbReference type="ARBA" id="ARBA00009183"/>
    </source>
</evidence>
<sequence>MPTPISRTVAVIGAGAGGLVAARELRREGHNVVVYERGAELGGTWVYTPDTESDPTGLDPKRKFVHTSLYASLRTNLPREAMGFREYPFVTTGKPGRDPRRFPGHREVLEYLKDYAAEFQLGELVRFGSDVLYVGMVEDSKWMVKSTNKNNGDNNEEIYDAVVVCNGHYSEPRLAEISGIDEWPGKQIHSHNYRIPEPFQDQIGCLPSEEWRKQMYDATSNRRSDAPETYRDQWEDEHLISLAHEDFKNYISAISQ</sequence>
<dbReference type="Gene3D" id="3.50.50.60">
    <property type="entry name" value="FAD/NAD(P)-binding domain"/>
    <property type="match status" value="1"/>
</dbReference>
<keyword evidence="3 5" id="KW-0274">FAD</keyword>
<dbReference type="PRINTS" id="PR00419">
    <property type="entry name" value="ADXRDTASE"/>
</dbReference>
<dbReference type="InterPro" id="IPR050346">
    <property type="entry name" value="FMO-like"/>
</dbReference>
<organism evidence="6 7">
    <name type="scientific">Forsythia ovata</name>
    <dbReference type="NCBI Taxonomy" id="205694"/>
    <lineage>
        <taxon>Eukaryota</taxon>
        <taxon>Viridiplantae</taxon>
        <taxon>Streptophyta</taxon>
        <taxon>Embryophyta</taxon>
        <taxon>Tracheophyta</taxon>
        <taxon>Spermatophyta</taxon>
        <taxon>Magnoliopsida</taxon>
        <taxon>eudicotyledons</taxon>
        <taxon>Gunneridae</taxon>
        <taxon>Pentapetalae</taxon>
        <taxon>asterids</taxon>
        <taxon>lamiids</taxon>
        <taxon>Lamiales</taxon>
        <taxon>Oleaceae</taxon>
        <taxon>Forsythieae</taxon>
        <taxon>Forsythia</taxon>
    </lineage>
</organism>
<evidence type="ECO:0000256" key="2">
    <source>
        <dbReference type="ARBA" id="ARBA00022630"/>
    </source>
</evidence>
<comment type="similarity">
    <text evidence="1 5">Belongs to the FMO family.</text>
</comment>
<dbReference type="GO" id="GO:0004497">
    <property type="term" value="F:monooxygenase activity"/>
    <property type="evidence" value="ECO:0007669"/>
    <property type="project" value="UniProtKB-KW"/>
</dbReference>
<keyword evidence="7" id="KW-1185">Reference proteome</keyword>
<gene>
    <name evidence="6" type="ORF">Fot_42934</name>
</gene>
<evidence type="ECO:0000256" key="4">
    <source>
        <dbReference type="ARBA" id="ARBA00023002"/>
    </source>
</evidence>
<dbReference type="InterPro" id="IPR020946">
    <property type="entry name" value="Flavin_mOase-like"/>
</dbReference>
<dbReference type="EMBL" id="JBFOLJ010000012">
    <property type="protein sequence ID" value="KAL2489642.1"/>
    <property type="molecule type" value="Genomic_DNA"/>
</dbReference>
<dbReference type="Pfam" id="PF00743">
    <property type="entry name" value="FMO-like"/>
    <property type="match status" value="1"/>
</dbReference>
<dbReference type="AlphaFoldDB" id="A0ABD1RMM0"/>
<name>A0ABD1RMM0_9LAMI</name>
<reference evidence="7" key="1">
    <citation type="submission" date="2024-07" db="EMBL/GenBank/DDBJ databases">
        <title>Two chromosome-level genome assemblies of Korean endemic species Abeliophyllum distichum and Forsythia ovata (Oleaceae).</title>
        <authorList>
            <person name="Jang H."/>
        </authorList>
    </citation>
    <scope>NUCLEOTIDE SEQUENCE [LARGE SCALE GENOMIC DNA]</scope>
</reference>
<accession>A0ABD1RMM0</accession>
<protein>
    <recommendedName>
        <fullName evidence="5">Flavin-containing monooxygenase</fullName>
        <ecNumber evidence="5">1.-.-.-</ecNumber>
    </recommendedName>
</protein>
<comment type="cofactor">
    <cofactor evidence="5">
        <name>FAD</name>
        <dbReference type="ChEBI" id="CHEBI:57692"/>
    </cofactor>
</comment>
<proteinExistence type="inferred from homology"/>
<keyword evidence="5" id="KW-0503">Monooxygenase</keyword>
<keyword evidence="4 5" id="KW-0560">Oxidoreductase</keyword>
<keyword evidence="2 5" id="KW-0285">Flavoprotein</keyword>
<dbReference type="SUPFAM" id="SSF51905">
    <property type="entry name" value="FAD/NAD(P)-binding domain"/>
    <property type="match status" value="1"/>
</dbReference>
<comment type="caution">
    <text evidence="6">The sequence shown here is derived from an EMBL/GenBank/DDBJ whole genome shotgun (WGS) entry which is preliminary data.</text>
</comment>
<dbReference type="InterPro" id="IPR036188">
    <property type="entry name" value="FAD/NAD-bd_sf"/>
</dbReference>
<dbReference type="Proteomes" id="UP001604277">
    <property type="component" value="Unassembled WGS sequence"/>
</dbReference>